<reference evidence="2 3" key="1">
    <citation type="journal article" date="2012" name="J. Bacteriol.">
        <title>Genome sequence of an alkane-degrading bacterium, Alcanivorax pacificus type strain W11-5, isolated from deep sea sediment.</title>
        <authorList>
            <person name="Lai Q."/>
            <person name="Shao Z."/>
        </authorList>
    </citation>
    <scope>NUCLEOTIDE SEQUENCE [LARGE SCALE GENOMIC DNA]</scope>
    <source>
        <strain evidence="2 3">W11-5</strain>
    </source>
</reference>
<accession>A0A0B4XN07</accession>
<dbReference type="InterPro" id="IPR038460">
    <property type="entry name" value="AcetylCoA_hyd_C_sf"/>
</dbReference>
<dbReference type="PANTHER" id="PTHR21432:SF20">
    <property type="entry name" value="ACETYL-COA HYDROLASE"/>
    <property type="match status" value="1"/>
</dbReference>
<protein>
    <submittedName>
        <fullName evidence="2">Acetyl-CoA hydrolase/transferase family protein</fullName>
    </submittedName>
</protein>
<dbReference type="EMBL" id="CP004387">
    <property type="protein sequence ID" value="AJD47888.1"/>
    <property type="molecule type" value="Genomic_DNA"/>
</dbReference>
<organism evidence="2 3">
    <name type="scientific">Isoalcanivorax pacificus W11-5</name>
    <dbReference type="NCBI Taxonomy" id="391936"/>
    <lineage>
        <taxon>Bacteria</taxon>
        <taxon>Pseudomonadati</taxon>
        <taxon>Pseudomonadota</taxon>
        <taxon>Gammaproteobacteria</taxon>
        <taxon>Oceanospirillales</taxon>
        <taxon>Alcanivoracaceae</taxon>
        <taxon>Isoalcanivorax</taxon>
    </lineage>
</organism>
<dbReference type="Pfam" id="PF13336">
    <property type="entry name" value="AcetylCoA_hyd_C"/>
    <property type="match status" value="1"/>
</dbReference>
<dbReference type="STRING" id="391936.S7S_07360"/>
<dbReference type="SUPFAM" id="SSF100950">
    <property type="entry name" value="NagB/RpiA/CoA transferase-like"/>
    <property type="match status" value="1"/>
</dbReference>
<evidence type="ECO:0000313" key="3">
    <source>
        <dbReference type="Proteomes" id="UP000006764"/>
    </source>
</evidence>
<gene>
    <name evidence="2" type="ORF">S7S_07360</name>
</gene>
<dbReference type="Gene3D" id="3.40.1080.20">
    <property type="entry name" value="Acetyl-CoA hydrolase/transferase C-terminal domain"/>
    <property type="match status" value="1"/>
</dbReference>
<feature type="domain" description="Acetyl-CoA hydrolase/transferase C-terminal" evidence="1">
    <location>
        <begin position="435"/>
        <end position="598"/>
    </location>
</feature>
<dbReference type="PANTHER" id="PTHR21432">
    <property type="entry name" value="ACETYL-COA HYDROLASE-RELATED"/>
    <property type="match status" value="1"/>
</dbReference>
<proteinExistence type="predicted"/>
<keyword evidence="2" id="KW-0378">Hydrolase</keyword>
<dbReference type="GO" id="GO:0016787">
    <property type="term" value="F:hydrolase activity"/>
    <property type="evidence" value="ECO:0007669"/>
    <property type="project" value="UniProtKB-KW"/>
</dbReference>
<dbReference type="GO" id="GO:0008775">
    <property type="term" value="F:acetate CoA-transferase activity"/>
    <property type="evidence" value="ECO:0007669"/>
    <property type="project" value="InterPro"/>
</dbReference>
<dbReference type="InterPro" id="IPR026888">
    <property type="entry name" value="AcetylCoA_hyd_C"/>
</dbReference>
<dbReference type="AlphaFoldDB" id="A0A0B4XN07"/>
<dbReference type="Proteomes" id="UP000006764">
    <property type="component" value="Chromosome"/>
</dbReference>
<keyword evidence="2" id="KW-0808">Transferase</keyword>
<sequence length="718" mass="78500">MESGRRVASVDEAVEEVIRRTGGDIRLGMPLGLGKPNQFVNALYRRAAADPAVSLTIYTALSLGKPAAGSDLEARFLNPFAERVFGDYEELDYLKAVRRNALPPNIRVCEFFFQPGSLLGSDTAQQQYISSNYTHVARDLNAAGVNVAAQLVAVRADAPDRLSLACNPEVSLDLLPMLMARRDAGETIIAVAQVHPDLPFMGNDAEVEASLFDLVIEAPGTDTRLFSTPNMPVALQDHLVGLNASTLVRDGGLLQIGIGALGDALVHHTLLREHHNDLYRELLGEFGLQQFAELIRREGGCAPFGQGLYGCSEMFTHGLMSLVDGGVIRRRVYDDECVQALINQGVLSPEASLDSLDALREAGVLDDVLDDGTLGWLQSLGLMPDAARLEQGRLLLGSEALANDLSATGTRAAIGARIGGPLRGGTLMHGGFFLGPAAFYQRLRELPAEQAAAINMTHISFINQLYGDEPLKRLQRRDARFINTAFTATALGAAVSDQLEDGRVLSGVGGQYNFVCQAHELAGARSILLLRAWRERGGEAASNIVWSYGHTTIPRHLRDIFVTEYGIADVRGKTDAEVVAAMVNIADSRFQDALLDQARKAGKIAQDYQVPEAFRYNTPERLAERAGRFDKARAFPQFPLGCDFTEVEQRLLNALTWLKQKASKKEYLELGRRALWQEGDEQRFAPHLERMGLAEADGLRERLYRRLLLAALAATREA</sequence>
<name>A0A0B4XN07_9GAMM</name>
<dbReference type="OrthoDB" id="9801795at2"/>
<evidence type="ECO:0000259" key="1">
    <source>
        <dbReference type="Pfam" id="PF13336"/>
    </source>
</evidence>
<dbReference type="InterPro" id="IPR037171">
    <property type="entry name" value="NagB/RpiA_transferase-like"/>
</dbReference>
<dbReference type="GO" id="GO:0006083">
    <property type="term" value="P:acetate metabolic process"/>
    <property type="evidence" value="ECO:0007669"/>
    <property type="project" value="InterPro"/>
</dbReference>
<dbReference type="HOGENOM" id="CLU_442578_0_0_6"/>
<dbReference type="KEGG" id="apac:S7S_07360"/>
<dbReference type="Gene3D" id="3.40.1080.10">
    <property type="entry name" value="Glutaconate Coenzyme A-transferase"/>
    <property type="match status" value="1"/>
</dbReference>
<evidence type="ECO:0000313" key="2">
    <source>
        <dbReference type="EMBL" id="AJD47888.1"/>
    </source>
</evidence>
<dbReference type="RefSeq" id="WP_041025966.1">
    <property type="nucleotide sequence ID" value="NZ_CP004387.1"/>
</dbReference>
<keyword evidence="3" id="KW-1185">Reference proteome</keyword>
<dbReference type="InterPro" id="IPR046433">
    <property type="entry name" value="ActCoA_hydro"/>
</dbReference>